<evidence type="ECO:0000256" key="1">
    <source>
        <dbReference type="ARBA" id="ARBA00022448"/>
    </source>
</evidence>
<evidence type="ECO:0000259" key="4">
    <source>
        <dbReference type="PROSITE" id="PS50893"/>
    </source>
</evidence>
<dbReference type="InterPro" id="IPR013611">
    <property type="entry name" value="Transp-assoc_OB_typ2"/>
</dbReference>
<dbReference type="PROSITE" id="PS00211">
    <property type="entry name" value="ABC_TRANSPORTER_1"/>
    <property type="match status" value="1"/>
</dbReference>
<dbReference type="RefSeq" id="WP_259035287.1">
    <property type="nucleotide sequence ID" value="NZ_JAJISC010000002.1"/>
</dbReference>
<dbReference type="EMBL" id="JAJISC010000002">
    <property type="protein sequence ID" value="MCS2608779.1"/>
    <property type="molecule type" value="Genomic_DNA"/>
</dbReference>
<dbReference type="GO" id="GO:0005524">
    <property type="term" value="F:ATP binding"/>
    <property type="evidence" value="ECO:0007669"/>
    <property type="project" value="UniProtKB-KW"/>
</dbReference>
<evidence type="ECO:0000256" key="2">
    <source>
        <dbReference type="ARBA" id="ARBA00022741"/>
    </source>
</evidence>
<protein>
    <submittedName>
        <fullName evidence="5">ABC transporter ATP-binding protein</fullName>
    </submittedName>
</protein>
<dbReference type="SUPFAM" id="SSF50331">
    <property type="entry name" value="MOP-like"/>
    <property type="match status" value="1"/>
</dbReference>
<dbReference type="InterPro" id="IPR003593">
    <property type="entry name" value="AAA+_ATPase"/>
</dbReference>
<keyword evidence="6" id="KW-1185">Reference proteome</keyword>
<dbReference type="SMART" id="SM00382">
    <property type="entry name" value="AAA"/>
    <property type="match status" value="1"/>
</dbReference>
<dbReference type="Proteomes" id="UP001165542">
    <property type="component" value="Unassembled WGS sequence"/>
</dbReference>
<dbReference type="InterPro" id="IPR017871">
    <property type="entry name" value="ABC_transporter-like_CS"/>
</dbReference>
<gene>
    <name evidence="5" type="ORF">LLY24_05505</name>
</gene>
<dbReference type="Pfam" id="PF00005">
    <property type="entry name" value="ABC_tran"/>
    <property type="match status" value="1"/>
</dbReference>
<dbReference type="InterPro" id="IPR050093">
    <property type="entry name" value="ABC_SmlMolc_Importer"/>
</dbReference>
<dbReference type="PANTHER" id="PTHR42781">
    <property type="entry name" value="SPERMIDINE/PUTRESCINE IMPORT ATP-BINDING PROTEIN POTA"/>
    <property type="match status" value="1"/>
</dbReference>
<keyword evidence="2" id="KW-0547">Nucleotide-binding</keyword>
<dbReference type="PANTHER" id="PTHR42781:SF4">
    <property type="entry name" value="SPERMIDINE_PUTRESCINE IMPORT ATP-BINDING PROTEIN POTA"/>
    <property type="match status" value="1"/>
</dbReference>
<accession>A0ABT2EDN3</accession>
<comment type="caution">
    <text evidence="5">The sequence shown here is derived from an EMBL/GenBank/DDBJ whole genome shotgun (WGS) entry which is preliminary data.</text>
</comment>
<dbReference type="PROSITE" id="PS50893">
    <property type="entry name" value="ABC_TRANSPORTER_2"/>
    <property type="match status" value="1"/>
</dbReference>
<dbReference type="SUPFAM" id="SSF52540">
    <property type="entry name" value="P-loop containing nucleoside triphosphate hydrolases"/>
    <property type="match status" value="1"/>
</dbReference>
<name>A0ABT2EDN3_9GAMM</name>
<evidence type="ECO:0000313" key="5">
    <source>
        <dbReference type="EMBL" id="MCS2608779.1"/>
    </source>
</evidence>
<dbReference type="Pfam" id="PF08402">
    <property type="entry name" value="TOBE_2"/>
    <property type="match status" value="1"/>
</dbReference>
<organism evidence="5 6">
    <name type="scientific">Halomonas dongshanensis</name>
    <dbReference type="NCBI Taxonomy" id="2890835"/>
    <lineage>
        <taxon>Bacteria</taxon>
        <taxon>Pseudomonadati</taxon>
        <taxon>Pseudomonadota</taxon>
        <taxon>Gammaproteobacteria</taxon>
        <taxon>Oceanospirillales</taxon>
        <taxon>Halomonadaceae</taxon>
        <taxon>Halomonas</taxon>
    </lineage>
</organism>
<feature type="domain" description="ABC transporter" evidence="4">
    <location>
        <begin position="4"/>
        <end position="234"/>
    </location>
</feature>
<reference evidence="5" key="1">
    <citation type="submission" date="2021-11" db="EMBL/GenBank/DDBJ databases">
        <title>Halomonas sp., isolated from a coastal aquaculture zone in Dongshan Bay.</title>
        <authorList>
            <person name="Lin W."/>
        </authorList>
    </citation>
    <scope>NUCLEOTIDE SEQUENCE</scope>
    <source>
        <strain evidence="5">Yzlin-01</strain>
    </source>
</reference>
<evidence type="ECO:0000256" key="3">
    <source>
        <dbReference type="ARBA" id="ARBA00022840"/>
    </source>
</evidence>
<dbReference type="InterPro" id="IPR008995">
    <property type="entry name" value="Mo/tungstate-bd_C_term_dom"/>
</dbReference>
<sequence length="359" mass="39577">MAELILQDIRKSYGDTEVLKGVSRRIADGTFFTLLGPSGCGKTTLLRIIAGFVSPTQGTVHFGRDDITRVLPHERGVGMVFQDYALFPDKNVFDNVAYGLRARKLSSKEIQRKVPEYLEKVGLGGLESRLPAEMSGGQRQRVALARALVIEPRVLLMDEPLSNLDASLRVQMRDVIRSLQLETRTTTIFVTHDQEEALAMSDEIAVMKNGCIDQCGAPADVYRNPKTAYVSRFVGSANLIEAEFLEHGLDGVDRYRVQDTLVAGRTMEVAANGRYLMIARPENIKIRRKDSDPVGGELEGRIASFQFQGYRTSFHVVLKSGEDLHVETVGEAETSALGRGDNVIVSIGEKCLFVPEASA</sequence>
<keyword evidence="1" id="KW-0813">Transport</keyword>
<dbReference type="InterPro" id="IPR027417">
    <property type="entry name" value="P-loop_NTPase"/>
</dbReference>
<keyword evidence="3 5" id="KW-0067">ATP-binding</keyword>
<dbReference type="Gene3D" id="2.40.50.100">
    <property type="match status" value="1"/>
</dbReference>
<dbReference type="InterPro" id="IPR003439">
    <property type="entry name" value="ABC_transporter-like_ATP-bd"/>
</dbReference>
<evidence type="ECO:0000313" key="6">
    <source>
        <dbReference type="Proteomes" id="UP001165542"/>
    </source>
</evidence>
<proteinExistence type="predicted"/>
<dbReference type="Gene3D" id="3.40.50.300">
    <property type="entry name" value="P-loop containing nucleotide triphosphate hydrolases"/>
    <property type="match status" value="1"/>
</dbReference>